<dbReference type="InterPro" id="IPR010979">
    <property type="entry name" value="Ribosomal_uS13-like_H2TH"/>
</dbReference>
<name>A0ABP8S079_9PSEU</name>
<gene>
    <name evidence="3" type="ORF">GCM10023175_59190</name>
</gene>
<dbReference type="SUPFAM" id="SSF46946">
    <property type="entry name" value="S13-like H2TH domain"/>
    <property type="match status" value="1"/>
</dbReference>
<organism evidence="3 4">
    <name type="scientific">Pseudonocardia xishanensis</name>
    <dbReference type="NCBI Taxonomy" id="630995"/>
    <lineage>
        <taxon>Bacteria</taxon>
        <taxon>Bacillati</taxon>
        <taxon>Actinomycetota</taxon>
        <taxon>Actinomycetes</taxon>
        <taxon>Pseudonocardiales</taxon>
        <taxon>Pseudonocardiaceae</taxon>
        <taxon>Pseudonocardia</taxon>
    </lineage>
</organism>
<feature type="domain" description="FPG-type" evidence="2">
    <location>
        <begin position="85"/>
        <end position="119"/>
    </location>
</feature>
<evidence type="ECO:0000313" key="3">
    <source>
        <dbReference type="EMBL" id="GAA4556624.1"/>
    </source>
</evidence>
<dbReference type="InterPro" id="IPR010663">
    <property type="entry name" value="Znf_FPG/IleRS"/>
</dbReference>
<sequence length="119" mass="13144">MPEGHTVHRPVEPPAGLGNLFRAETLFRCRIPPLLPGRELGRERFDALWADLTDMLRAGEREGRIETVRGPAGDQPDSSCAGSVYTYRRTGRPCLVCGTPIAGATHATRNLFWCPRCRG</sequence>
<evidence type="ECO:0000256" key="1">
    <source>
        <dbReference type="PROSITE-ProRule" id="PRU00391"/>
    </source>
</evidence>
<keyword evidence="1" id="KW-0862">Zinc</keyword>
<dbReference type="Pfam" id="PF06827">
    <property type="entry name" value="zf-FPG_IleRS"/>
    <property type="match status" value="1"/>
</dbReference>
<dbReference type="EMBL" id="BAABGT010000099">
    <property type="protein sequence ID" value="GAA4556624.1"/>
    <property type="molecule type" value="Genomic_DNA"/>
</dbReference>
<dbReference type="Proteomes" id="UP001501598">
    <property type="component" value="Unassembled WGS sequence"/>
</dbReference>
<dbReference type="PROSITE" id="PS51066">
    <property type="entry name" value="ZF_FPG_2"/>
    <property type="match status" value="1"/>
</dbReference>
<dbReference type="PANTHER" id="PTHR42697">
    <property type="entry name" value="ENDONUCLEASE 8"/>
    <property type="match status" value="1"/>
</dbReference>
<reference evidence="4" key="1">
    <citation type="journal article" date="2019" name="Int. J. Syst. Evol. Microbiol.">
        <title>The Global Catalogue of Microorganisms (GCM) 10K type strain sequencing project: providing services to taxonomists for standard genome sequencing and annotation.</title>
        <authorList>
            <consortium name="The Broad Institute Genomics Platform"/>
            <consortium name="The Broad Institute Genome Sequencing Center for Infectious Disease"/>
            <person name="Wu L."/>
            <person name="Ma J."/>
        </authorList>
    </citation>
    <scope>NUCLEOTIDE SEQUENCE [LARGE SCALE GENOMIC DNA]</scope>
    <source>
        <strain evidence="4">JCM 17906</strain>
    </source>
</reference>
<dbReference type="PANTHER" id="PTHR42697:SF3">
    <property type="entry name" value="ENDONUCLEASE 8 1"/>
    <property type="match status" value="1"/>
</dbReference>
<dbReference type="InterPro" id="IPR000214">
    <property type="entry name" value="Znf_DNA_glyclase/AP_lyase"/>
</dbReference>
<dbReference type="Gene3D" id="1.10.8.50">
    <property type="match status" value="1"/>
</dbReference>
<proteinExistence type="predicted"/>
<comment type="caution">
    <text evidence="3">The sequence shown here is derived from an EMBL/GenBank/DDBJ whole genome shotgun (WGS) entry which is preliminary data.</text>
</comment>
<keyword evidence="4" id="KW-1185">Reference proteome</keyword>
<dbReference type="RefSeq" id="WP_345425878.1">
    <property type="nucleotide sequence ID" value="NZ_BAABGT010000099.1"/>
</dbReference>
<dbReference type="SUPFAM" id="SSF57716">
    <property type="entry name" value="Glucocorticoid receptor-like (DNA-binding domain)"/>
    <property type="match status" value="1"/>
</dbReference>
<accession>A0ABP8S079</accession>
<keyword evidence="1" id="KW-0863">Zinc-finger</keyword>
<evidence type="ECO:0000259" key="2">
    <source>
        <dbReference type="PROSITE" id="PS51066"/>
    </source>
</evidence>
<evidence type="ECO:0000313" key="4">
    <source>
        <dbReference type="Proteomes" id="UP001501598"/>
    </source>
</evidence>
<keyword evidence="1" id="KW-0479">Metal-binding</keyword>
<protein>
    <recommendedName>
        <fullName evidence="2">FPG-type domain-containing protein</fullName>
    </recommendedName>
</protein>